<organism evidence="6 7">
    <name type="scientific">Solirubrobacter deserti</name>
    <dbReference type="NCBI Taxonomy" id="2282478"/>
    <lineage>
        <taxon>Bacteria</taxon>
        <taxon>Bacillati</taxon>
        <taxon>Actinomycetota</taxon>
        <taxon>Thermoleophilia</taxon>
        <taxon>Solirubrobacterales</taxon>
        <taxon>Solirubrobacteraceae</taxon>
        <taxon>Solirubrobacter</taxon>
    </lineage>
</organism>
<evidence type="ECO:0000313" key="6">
    <source>
        <dbReference type="EMBL" id="MDA0136242.1"/>
    </source>
</evidence>
<evidence type="ECO:0000313" key="7">
    <source>
        <dbReference type="Proteomes" id="UP001147700"/>
    </source>
</evidence>
<dbReference type="CDD" id="cd21931">
    <property type="entry name" value="TD_EMAP-like"/>
    <property type="match status" value="1"/>
</dbReference>
<keyword evidence="4" id="KW-0472">Membrane</keyword>
<reference evidence="6" key="1">
    <citation type="submission" date="2022-10" db="EMBL/GenBank/DDBJ databases">
        <title>The WGS of Solirubrobacter sp. CPCC 204708.</title>
        <authorList>
            <person name="Jiang Z."/>
        </authorList>
    </citation>
    <scope>NUCLEOTIDE SEQUENCE</scope>
    <source>
        <strain evidence="6">CPCC 204708</strain>
    </source>
</reference>
<dbReference type="InterPro" id="IPR007343">
    <property type="entry name" value="Uncharacterised_pept_Zn_put"/>
</dbReference>
<keyword evidence="2" id="KW-0812">Transmembrane</keyword>
<gene>
    <name evidence="6" type="ORF">OJ962_01935</name>
</gene>
<dbReference type="InterPro" id="IPR049813">
    <property type="entry name" value="Elp-1-like_TD"/>
</dbReference>
<dbReference type="PANTHER" id="PTHR30168">
    <property type="entry name" value="PUTATIVE MEMBRANE PROTEIN YPFJ"/>
    <property type="match status" value="1"/>
</dbReference>
<proteinExistence type="predicted"/>
<accession>A0ABT4RCH5</accession>
<dbReference type="RefSeq" id="WP_202953173.1">
    <property type="nucleotide sequence ID" value="NZ_JAPCID010000002.1"/>
</dbReference>
<evidence type="ECO:0000256" key="4">
    <source>
        <dbReference type="ARBA" id="ARBA00023136"/>
    </source>
</evidence>
<comment type="caution">
    <text evidence="6">The sequence shown here is derived from an EMBL/GenBank/DDBJ whole genome shotgun (WGS) entry which is preliminary data.</text>
</comment>
<keyword evidence="7" id="KW-1185">Reference proteome</keyword>
<dbReference type="Pfam" id="PF04228">
    <property type="entry name" value="Zn_peptidase"/>
    <property type="match status" value="1"/>
</dbReference>
<feature type="coiled-coil region" evidence="5">
    <location>
        <begin position="22"/>
        <end position="53"/>
    </location>
</feature>
<protein>
    <submittedName>
        <fullName evidence="6">Neutral zinc metallopeptidase</fullName>
    </submittedName>
</protein>
<dbReference type="PANTHER" id="PTHR30168:SF0">
    <property type="entry name" value="INNER MEMBRANE PROTEIN"/>
    <property type="match status" value="1"/>
</dbReference>
<evidence type="ECO:0000256" key="2">
    <source>
        <dbReference type="ARBA" id="ARBA00022692"/>
    </source>
</evidence>
<evidence type="ECO:0000256" key="5">
    <source>
        <dbReference type="SAM" id="Coils"/>
    </source>
</evidence>
<dbReference type="EMBL" id="JAPCID010000002">
    <property type="protein sequence ID" value="MDA0136242.1"/>
    <property type="molecule type" value="Genomic_DNA"/>
</dbReference>
<keyword evidence="5" id="KW-0175">Coiled coil</keyword>
<name>A0ABT4RCH5_9ACTN</name>
<evidence type="ECO:0000256" key="3">
    <source>
        <dbReference type="ARBA" id="ARBA00022989"/>
    </source>
</evidence>
<dbReference type="Proteomes" id="UP001147700">
    <property type="component" value="Unassembled WGS sequence"/>
</dbReference>
<comment type="subcellular location">
    <subcellularLocation>
        <location evidence="1">Membrane</location>
        <topology evidence="1">Single-pass membrane protein</topology>
    </subcellularLocation>
</comment>
<sequence length="269" mass="29657">MRRLVMLLALTLCLGGCGSEDTGNLRDRVDELEQRARAKADELRSRFEQILDEIERAIPEARETSPDVRRGEEDVEAFLTTIVQNIHAYWQQTLRENGLPEPRVFYVWVPPGRVAQSACGPAGDDAAFYCSGDDTIYVSQAFAGALWNGVLRGLPGDGRAAGDFGVAYVVAHEYGHNLQHEFGVFDQFRGPTVRPLELQADCFAGTWGNSVYRQGLLEPGDIEEAIGTALAVGDFDTNNQQHHGTPDERRAAWLRGFESGRPSDCTLGT</sequence>
<evidence type="ECO:0000256" key="1">
    <source>
        <dbReference type="ARBA" id="ARBA00004167"/>
    </source>
</evidence>
<keyword evidence="3" id="KW-1133">Transmembrane helix</keyword>